<sequence>MPMEHVSVYHGAISKAITEMVLGASARDGSYLLRKSESLPDTYCLCVLYKDCVYTYRVFQILGCWSIETIPGVKSRLFRKIDSMIAAFVNPDQGLITPLLYPVKP</sequence>
<evidence type="ECO:0000256" key="1">
    <source>
        <dbReference type="ARBA" id="ARBA00022588"/>
    </source>
</evidence>
<accession>A0ABD0X4M5</accession>
<dbReference type="GO" id="GO:0002250">
    <property type="term" value="P:adaptive immune response"/>
    <property type="evidence" value="ECO:0007669"/>
    <property type="project" value="UniProtKB-KW"/>
</dbReference>
<evidence type="ECO:0000256" key="5">
    <source>
        <dbReference type="PROSITE-ProRule" id="PRU00191"/>
    </source>
</evidence>
<reference evidence="7 8" key="1">
    <citation type="submission" date="2024-06" db="EMBL/GenBank/DDBJ databases">
        <authorList>
            <person name="Pan Q."/>
            <person name="Wen M."/>
            <person name="Jouanno E."/>
            <person name="Zahm M."/>
            <person name="Klopp C."/>
            <person name="Cabau C."/>
            <person name="Louis A."/>
            <person name="Berthelot C."/>
            <person name="Parey E."/>
            <person name="Roest Crollius H."/>
            <person name="Montfort J."/>
            <person name="Robinson-Rechavi M."/>
            <person name="Bouchez O."/>
            <person name="Lampietro C."/>
            <person name="Lopez Roques C."/>
            <person name="Donnadieu C."/>
            <person name="Postlethwait J."/>
            <person name="Bobe J."/>
            <person name="Verreycken H."/>
            <person name="Guiguen Y."/>
        </authorList>
    </citation>
    <scope>NUCLEOTIDE SEQUENCE [LARGE SCALE GENOMIC DNA]</scope>
    <source>
        <strain evidence="7">Up_M1</strain>
        <tissue evidence="7">Testis</tissue>
    </source>
</reference>
<dbReference type="Gene3D" id="3.30.505.10">
    <property type="entry name" value="SH2 domain"/>
    <property type="match status" value="1"/>
</dbReference>
<dbReference type="InterPro" id="IPR036860">
    <property type="entry name" value="SH2_dom_sf"/>
</dbReference>
<proteinExistence type="predicted"/>
<keyword evidence="4" id="KW-1064">Adaptive immunity</keyword>
<dbReference type="GO" id="GO:0045087">
    <property type="term" value="P:innate immune response"/>
    <property type="evidence" value="ECO:0007669"/>
    <property type="project" value="UniProtKB-KW"/>
</dbReference>
<dbReference type="EMBL" id="JAGEUA010000003">
    <property type="protein sequence ID" value="KAL0994233.1"/>
    <property type="molecule type" value="Genomic_DNA"/>
</dbReference>
<keyword evidence="3 5" id="KW-0727">SH2 domain</keyword>
<evidence type="ECO:0000256" key="4">
    <source>
        <dbReference type="ARBA" id="ARBA00023130"/>
    </source>
</evidence>
<dbReference type="SUPFAM" id="SSF55550">
    <property type="entry name" value="SH2 domain"/>
    <property type="match status" value="1"/>
</dbReference>
<dbReference type="PROSITE" id="PS50001">
    <property type="entry name" value="SH2"/>
    <property type="match status" value="1"/>
</dbReference>
<comment type="caution">
    <text evidence="7">The sequence shown here is derived from an EMBL/GenBank/DDBJ whole genome shotgun (WGS) entry which is preliminary data.</text>
</comment>
<keyword evidence="2" id="KW-0391">Immunity</keyword>
<name>A0ABD0X4M5_UMBPY</name>
<keyword evidence="8" id="KW-1185">Reference proteome</keyword>
<dbReference type="Proteomes" id="UP001557470">
    <property type="component" value="Unassembled WGS sequence"/>
</dbReference>
<feature type="domain" description="SH2" evidence="6">
    <location>
        <begin position="8"/>
        <end position="103"/>
    </location>
</feature>
<dbReference type="PANTHER" id="PTHR46051">
    <property type="entry name" value="SH2 DOMAIN-CONTAINING PROTEIN"/>
    <property type="match status" value="1"/>
</dbReference>
<organism evidence="7 8">
    <name type="scientific">Umbra pygmaea</name>
    <name type="common">Eastern mudminnow</name>
    <dbReference type="NCBI Taxonomy" id="75934"/>
    <lineage>
        <taxon>Eukaryota</taxon>
        <taxon>Metazoa</taxon>
        <taxon>Chordata</taxon>
        <taxon>Craniata</taxon>
        <taxon>Vertebrata</taxon>
        <taxon>Euteleostomi</taxon>
        <taxon>Actinopterygii</taxon>
        <taxon>Neopterygii</taxon>
        <taxon>Teleostei</taxon>
        <taxon>Protacanthopterygii</taxon>
        <taxon>Esociformes</taxon>
        <taxon>Umbridae</taxon>
        <taxon>Umbra</taxon>
    </lineage>
</organism>
<evidence type="ECO:0000313" key="8">
    <source>
        <dbReference type="Proteomes" id="UP001557470"/>
    </source>
</evidence>
<evidence type="ECO:0000313" key="7">
    <source>
        <dbReference type="EMBL" id="KAL0994233.1"/>
    </source>
</evidence>
<dbReference type="InterPro" id="IPR000980">
    <property type="entry name" value="SH2"/>
</dbReference>
<protein>
    <recommendedName>
        <fullName evidence="6">SH2 domain-containing protein</fullName>
    </recommendedName>
</protein>
<evidence type="ECO:0000259" key="6">
    <source>
        <dbReference type="PROSITE" id="PS50001"/>
    </source>
</evidence>
<dbReference type="AlphaFoldDB" id="A0ABD0X4M5"/>
<dbReference type="Pfam" id="PF00017">
    <property type="entry name" value="SH2"/>
    <property type="match status" value="1"/>
</dbReference>
<keyword evidence="1" id="KW-0399">Innate immunity</keyword>
<evidence type="ECO:0000256" key="2">
    <source>
        <dbReference type="ARBA" id="ARBA00022859"/>
    </source>
</evidence>
<gene>
    <name evidence="7" type="ORF">UPYG_G00119640</name>
</gene>
<dbReference type="PANTHER" id="PTHR46051:SF1">
    <property type="entry name" value="INOSITOL POLYPHOSPHATE-RELATED PHOSPHATASE DOMAIN-CONTAINING PROTEIN"/>
    <property type="match status" value="1"/>
</dbReference>
<dbReference type="SMART" id="SM00252">
    <property type="entry name" value="SH2"/>
    <property type="match status" value="1"/>
</dbReference>
<evidence type="ECO:0000256" key="3">
    <source>
        <dbReference type="ARBA" id="ARBA00022999"/>
    </source>
</evidence>